<evidence type="ECO:0000313" key="1">
    <source>
        <dbReference type="EMBL" id="ESW38381.1"/>
    </source>
</evidence>
<evidence type="ECO:0000313" key="2">
    <source>
        <dbReference type="Proteomes" id="UP000018511"/>
    </source>
</evidence>
<name>V7DAV2_9PSED</name>
<organism evidence="1 2">
    <name type="scientific">Pseudomonas taiwanensis SJ9</name>
    <dbReference type="NCBI Taxonomy" id="1388762"/>
    <lineage>
        <taxon>Bacteria</taxon>
        <taxon>Pseudomonadati</taxon>
        <taxon>Pseudomonadota</taxon>
        <taxon>Gammaproteobacteria</taxon>
        <taxon>Pseudomonadales</taxon>
        <taxon>Pseudomonadaceae</taxon>
        <taxon>Pseudomonas</taxon>
    </lineage>
</organism>
<sequence>MVESRIELAILRHAALTAVAIAGVVGVSVSEAADTVASMVRQGRLHGGLFIGCPDITWRLVSDLHLDVA</sequence>
<dbReference type="PATRIC" id="fig|1388762.3.peg.3579"/>
<dbReference type="Proteomes" id="UP000018511">
    <property type="component" value="Unassembled WGS sequence"/>
</dbReference>
<dbReference type="AlphaFoldDB" id="V7DAV2"/>
<protein>
    <submittedName>
        <fullName evidence="1">Uncharacterized protein</fullName>
    </submittedName>
</protein>
<proteinExistence type="predicted"/>
<dbReference type="EMBL" id="AXUP01000260">
    <property type="protein sequence ID" value="ESW38381.1"/>
    <property type="molecule type" value="Genomic_DNA"/>
</dbReference>
<accession>V7DAV2</accession>
<comment type="caution">
    <text evidence="1">The sequence shown here is derived from an EMBL/GenBank/DDBJ whole genome shotgun (WGS) entry which is preliminary data.</text>
</comment>
<gene>
    <name evidence="1" type="ORF">O164_18300</name>
</gene>
<reference evidence="1 2" key="1">
    <citation type="submission" date="2013-10" db="EMBL/GenBank/DDBJ databases">
        <title>Whole Genome Shotgun Sequence of Pseudomonas taiwanensis SJ9.</title>
        <authorList>
            <person name="Hong S.-J."/>
            <person name="Shin J.-H."/>
        </authorList>
    </citation>
    <scope>NUCLEOTIDE SEQUENCE [LARGE SCALE GENOMIC DNA]</scope>
    <source>
        <strain evidence="1 2">SJ9</strain>
    </source>
</reference>